<evidence type="ECO:0000256" key="1">
    <source>
        <dbReference type="ARBA" id="ARBA00004479"/>
    </source>
</evidence>
<dbReference type="InterPro" id="IPR001480">
    <property type="entry name" value="Bulb-type_lectin_dom"/>
</dbReference>
<comment type="catalytic activity">
    <reaction evidence="9">
        <text>L-seryl-[protein] + ATP = O-phospho-L-seryl-[protein] + ADP + H(+)</text>
        <dbReference type="Rhea" id="RHEA:17989"/>
        <dbReference type="Rhea" id="RHEA-COMP:9863"/>
        <dbReference type="Rhea" id="RHEA-COMP:11604"/>
        <dbReference type="ChEBI" id="CHEBI:15378"/>
        <dbReference type="ChEBI" id="CHEBI:29999"/>
        <dbReference type="ChEBI" id="CHEBI:30616"/>
        <dbReference type="ChEBI" id="CHEBI:83421"/>
        <dbReference type="ChEBI" id="CHEBI:456216"/>
        <dbReference type="EC" id="2.7.11.1"/>
    </reaction>
</comment>
<name>A0A6V7NZF1_ANACO</name>
<keyword evidence="6" id="KW-0472">Membrane</keyword>
<gene>
    <name evidence="12" type="ORF">CB5_LOCUS6987</name>
</gene>
<evidence type="ECO:0000256" key="5">
    <source>
        <dbReference type="ARBA" id="ARBA00022989"/>
    </source>
</evidence>
<feature type="compositionally biased region" description="Low complexity" evidence="10">
    <location>
        <begin position="128"/>
        <end position="138"/>
    </location>
</feature>
<keyword evidence="5" id="KW-1133">Transmembrane helix</keyword>
<evidence type="ECO:0000259" key="11">
    <source>
        <dbReference type="Pfam" id="PF01453"/>
    </source>
</evidence>
<dbReference type="Gene3D" id="2.90.10.10">
    <property type="entry name" value="Bulb-type lectin domain"/>
    <property type="match status" value="1"/>
</dbReference>
<evidence type="ECO:0000256" key="3">
    <source>
        <dbReference type="ARBA" id="ARBA00022692"/>
    </source>
</evidence>
<dbReference type="SUPFAM" id="SSF51110">
    <property type="entry name" value="alpha-D-mannose-specific plant lectins"/>
    <property type="match status" value="1"/>
</dbReference>
<evidence type="ECO:0000256" key="8">
    <source>
        <dbReference type="ARBA" id="ARBA00047899"/>
    </source>
</evidence>
<evidence type="ECO:0000256" key="10">
    <source>
        <dbReference type="SAM" id="MobiDB-lite"/>
    </source>
</evidence>
<keyword evidence="3" id="KW-0812">Transmembrane</keyword>
<sequence>MNHCTAAAATVIGRAATSAATVMELLDTGNLVLRDGSGRTVWRSFDYPTDTLLPTQAFTRGKRLVSRFATGAFRSGYYSLYFDNDNVLRLIYDGSDISSIYWPDPDNTVFQNGRTDYNSTRLAVLDRTAGSTPATDSASPPPTPAR</sequence>
<evidence type="ECO:0000256" key="4">
    <source>
        <dbReference type="ARBA" id="ARBA00022729"/>
    </source>
</evidence>
<evidence type="ECO:0000256" key="7">
    <source>
        <dbReference type="ARBA" id="ARBA00023170"/>
    </source>
</evidence>
<dbReference type="EC" id="2.7.11.1" evidence="2"/>
<accession>A0A6V7NZF1</accession>
<dbReference type="GO" id="GO:0016020">
    <property type="term" value="C:membrane"/>
    <property type="evidence" value="ECO:0007669"/>
    <property type="project" value="UniProtKB-SubCell"/>
</dbReference>
<dbReference type="PANTHER" id="PTHR47974:SF4">
    <property type="entry name" value="RECEPTOR-LIKE SERINE_THREONINE-PROTEIN KINASE"/>
    <property type="match status" value="1"/>
</dbReference>
<comment type="subcellular location">
    <subcellularLocation>
        <location evidence="1">Membrane</location>
        <topology evidence="1">Single-pass type I membrane protein</topology>
    </subcellularLocation>
</comment>
<evidence type="ECO:0000256" key="6">
    <source>
        <dbReference type="ARBA" id="ARBA00023136"/>
    </source>
</evidence>
<evidence type="ECO:0000313" key="12">
    <source>
        <dbReference type="EMBL" id="CAD1823776.1"/>
    </source>
</evidence>
<reference evidence="12" key="1">
    <citation type="submission" date="2020-07" db="EMBL/GenBank/DDBJ databases">
        <authorList>
            <person name="Lin J."/>
        </authorList>
    </citation>
    <scope>NUCLEOTIDE SEQUENCE</scope>
</reference>
<evidence type="ECO:0000256" key="2">
    <source>
        <dbReference type="ARBA" id="ARBA00012513"/>
    </source>
</evidence>
<comment type="catalytic activity">
    <reaction evidence="8">
        <text>L-threonyl-[protein] + ATP = O-phospho-L-threonyl-[protein] + ADP + H(+)</text>
        <dbReference type="Rhea" id="RHEA:46608"/>
        <dbReference type="Rhea" id="RHEA-COMP:11060"/>
        <dbReference type="Rhea" id="RHEA-COMP:11605"/>
        <dbReference type="ChEBI" id="CHEBI:15378"/>
        <dbReference type="ChEBI" id="CHEBI:30013"/>
        <dbReference type="ChEBI" id="CHEBI:30616"/>
        <dbReference type="ChEBI" id="CHEBI:61977"/>
        <dbReference type="ChEBI" id="CHEBI:456216"/>
        <dbReference type="EC" id="2.7.11.1"/>
    </reaction>
</comment>
<keyword evidence="7" id="KW-0675">Receptor</keyword>
<feature type="region of interest" description="Disordered" evidence="10">
    <location>
        <begin position="126"/>
        <end position="146"/>
    </location>
</feature>
<dbReference type="InterPro" id="IPR036426">
    <property type="entry name" value="Bulb-type_lectin_dom_sf"/>
</dbReference>
<dbReference type="EMBL" id="LR862143">
    <property type="protein sequence ID" value="CAD1823776.1"/>
    <property type="molecule type" value="Genomic_DNA"/>
</dbReference>
<dbReference type="AlphaFoldDB" id="A0A6V7NZF1"/>
<dbReference type="PANTHER" id="PTHR47974">
    <property type="entry name" value="OS07G0415500 PROTEIN"/>
    <property type="match status" value="1"/>
</dbReference>
<evidence type="ECO:0000256" key="9">
    <source>
        <dbReference type="ARBA" id="ARBA00048679"/>
    </source>
</evidence>
<protein>
    <recommendedName>
        <fullName evidence="2">non-specific serine/threonine protein kinase</fullName>
        <ecNumber evidence="2">2.7.11.1</ecNumber>
    </recommendedName>
</protein>
<dbReference type="GO" id="GO:0051707">
    <property type="term" value="P:response to other organism"/>
    <property type="evidence" value="ECO:0007669"/>
    <property type="project" value="UniProtKB-ARBA"/>
</dbReference>
<proteinExistence type="predicted"/>
<keyword evidence="4" id="KW-0732">Signal</keyword>
<organism evidence="12">
    <name type="scientific">Ananas comosus var. bracteatus</name>
    <name type="common">red pineapple</name>
    <dbReference type="NCBI Taxonomy" id="296719"/>
    <lineage>
        <taxon>Eukaryota</taxon>
        <taxon>Viridiplantae</taxon>
        <taxon>Streptophyta</taxon>
        <taxon>Embryophyta</taxon>
        <taxon>Tracheophyta</taxon>
        <taxon>Spermatophyta</taxon>
        <taxon>Magnoliopsida</taxon>
        <taxon>Liliopsida</taxon>
        <taxon>Poales</taxon>
        <taxon>Bromeliaceae</taxon>
        <taxon>Bromelioideae</taxon>
        <taxon>Ananas</taxon>
    </lineage>
</organism>
<dbReference type="Pfam" id="PF01453">
    <property type="entry name" value="B_lectin"/>
    <property type="match status" value="1"/>
</dbReference>
<feature type="domain" description="Bulb-type lectin" evidence="11">
    <location>
        <begin position="15"/>
        <end position="62"/>
    </location>
</feature>
<dbReference type="GO" id="GO:0004674">
    <property type="term" value="F:protein serine/threonine kinase activity"/>
    <property type="evidence" value="ECO:0007669"/>
    <property type="project" value="UniProtKB-EC"/>
</dbReference>